<dbReference type="EMBL" id="JACHGN010000003">
    <property type="protein sequence ID" value="MBB5131804.1"/>
    <property type="molecule type" value="Genomic_DNA"/>
</dbReference>
<keyword evidence="1" id="KW-0812">Transmembrane</keyword>
<keyword evidence="3" id="KW-1185">Reference proteome</keyword>
<keyword evidence="1" id="KW-0472">Membrane</keyword>
<feature type="transmembrane region" description="Helical" evidence="1">
    <location>
        <begin position="12"/>
        <end position="31"/>
    </location>
</feature>
<gene>
    <name evidence="2" type="ORF">HNP84_001517</name>
</gene>
<evidence type="ECO:0000256" key="1">
    <source>
        <dbReference type="SAM" id="Phobius"/>
    </source>
</evidence>
<sequence length="338" mass="37444">MRRLGSWLGDNADGAIALVLAAAVGVIGMLPDGALSDDLRDQFISSGTLLVLALLTTAILRDRWRQEPMEDAIRETFTATSGTLSVLPDRIERLEGVVAEAQRALADMSVLHVLNSADETAKAHADARRDTDRWIFKGGTGTYLRAVTLPECVAAARRDRRALLMRLEILDPTNEEACGAYASFRRSMSQDPDGTGEVWTAERTRKEAYATILAACWHQQRFGLLDITVGLSATMTTFRWDQSASSLIITGEDPRRALLARRGSFYYEWCSTELRASLDQARRVPIELARPLPLGDEPTIEEARKLFETLGVPLPRAFGERDVADIIRKALRAKNPYV</sequence>
<dbReference type="Proteomes" id="UP000578449">
    <property type="component" value="Unassembled WGS sequence"/>
</dbReference>
<accession>A0A840NSY2</accession>
<evidence type="ECO:0000313" key="3">
    <source>
        <dbReference type="Proteomes" id="UP000578449"/>
    </source>
</evidence>
<dbReference type="AlphaFoldDB" id="A0A840NSY2"/>
<comment type="caution">
    <text evidence="2">The sequence shown here is derived from an EMBL/GenBank/DDBJ whole genome shotgun (WGS) entry which is preliminary data.</text>
</comment>
<feature type="transmembrane region" description="Helical" evidence="1">
    <location>
        <begin position="43"/>
        <end position="60"/>
    </location>
</feature>
<keyword evidence="1" id="KW-1133">Transmembrane helix</keyword>
<reference evidence="2 3" key="1">
    <citation type="submission" date="2020-08" db="EMBL/GenBank/DDBJ databases">
        <title>Genomic Encyclopedia of Type Strains, Phase IV (KMG-IV): sequencing the most valuable type-strain genomes for metagenomic binning, comparative biology and taxonomic classification.</title>
        <authorList>
            <person name="Goeker M."/>
        </authorList>
    </citation>
    <scope>NUCLEOTIDE SEQUENCE [LARGE SCALE GENOMIC DNA]</scope>
    <source>
        <strain evidence="2 3">DSM 45615</strain>
    </source>
</reference>
<proteinExistence type="predicted"/>
<protein>
    <submittedName>
        <fullName evidence="2">Uncharacterized protein</fullName>
    </submittedName>
</protein>
<evidence type="ECO:0000313" key="2">
    <source>
        <dbReference type="EMBL" id="MBB5131804.1"/>
    </source>
</evidence>
<organism evidence="2 3">
    <name type="scientific">Thermocatellispora tengchongensis</name>
    <dbReference type="NCBI Taxonomy" id="1073253"/>
    <lineage>
        <taxon>Bacteria</taxon>
        <taxon>Bacillati</taxon>
        <taxon>Actinomycetota</taxon>
        <taxon>Actinomycetes</taxon>
        <taxon>Streptosporangiales</taxon>
        <taxon>Streptosporangiaceae</taxon>
        <taxon>Thermocatellispora</taxon>
    </lineage>
</organism>
<name>A0A840NSY2_9ACTN</name>